<feature type="compositionally biased region" description="Basic and acidic residues" evidence="1">
    <location>
        <begin position="89"/>
        <end position="100"/>
    </location>
</feature>
<dbReference type="Proteomes" id="UP000245768">
    <property type="component" value="Unassembled WGS sequence"/>
</dbReference>
<dbReference type="InParanoid" id="A0A316YZR3"/>
<evidence type="ECO:0000256" key="2">
    <source>
        <dbReference type="SAM" id="Phobius"/>
    </source>
</evidence>
<reference evidence="3" key="1">
    <citation type="journal article" date="2018" name="Mol. Biol. Evol.">
        <title>Broad Genomic Sampling Reveals a Smut Pathogenic Ancestry of the Fungal Clade Ustilaginomycotina.</title>
        <authorList>
            <person name="Kijpornyongpan T."/>
            <person name="Mondo S.J."/>
            <person name="Barry K."/>
            <person name="Sandor L."/>
            <person name="Lee J."/>
            <person name="Lipzen A."/>
            <person name="Pangilinan J."/>
            <person name="LaButti K."/>
            <person name="Hainaut M."/>
            <person name="Henrissat B."/>
            <person name="Grigoriev I.V."/>
            <person name="Spatafora J.W."/>
            <person name="Aime M.C."/>
        </authorList>
    </citation>
    <scope>NUCLEOTIDE SEQUENCE [LARGE SCALE GENOMIC DNA]</scope>
    <source>
        <strain evidence="3">MCA 4198</strain>
    </source>
</reference>
<gene>
    <name evidence="3" type="ORF">FA10DRAFT_264727</name>
</gene>
<feature type="compositionally biased region" description="Basic residues" evidence="1">
    <location>
        <begin position="127"/>
        <end position="136"/>
    </location>
</feature>
<evidence type="ECO:0000313" key="3">
    <source>
        <dbReference type="EMBL" id="PWN94158.1"/>
    </source>
</evidence>
<dbReference type="RefSeq" id="XP_025381356.1">
    <property type="nucleotide sequence ID" value="XM_025520768.1"/>
</dbReference>
<dbReference type="EMBL" id="KZ819634">
    <property type="protein sequence ID" value="PWN94158.1"/>
    <property type="molecule type" value="Genomic_DNA"/>
</dbReference>
<feature type="region of interest" description="Disordered" evidence="1">
    <location>
        <begin position="73"/>
        <end position="136"/>
    </location>
</feature>
<dbReference type="OrthoDB" id="3260758at2759"/>
<sequence>MATFSSSSWFLPAFVFVGAPVVGLIIYRAFFKTSSNSWRSQKYDPKTGLGRGAPGFHTNVQRVAVPPEIMERIRRGEEVSADEITAAQERMKRGEPEPTAKQKKQQQQQQPENEWLPATPTRSGGGAKKRSGGGKR</sequence>
<proteinExistence type="predicted"/>
<dbReference type="GeneID" id="37042684"/>
<organism evidence="3 4">
    <name type="scientific">Acaromyces ingoldii</name>
    <dbReference type="NCBI Taxonomy" id="215250"/>
    <lineage>
        <taxon>Eukaryota</taxon>
        <taxon>Fungi</taxon>
        <taxon>Dikarya</taxon>
        <taxon>Basidiomycota</taxon>
        <taxon>Ustilaginomycotina</taxon>
        <taxon>Exobasidiomycetes</taxon>
        <taxon>Exobasidiales</taxon>
        <taxon>Cryptobasidiaceae</taxon>
        <taxon>Acaromyces</taxon>
    </lineage>
</organism>
<keyword evidence="2" id="KW-1133">Transmembrane helix</keyword>
<keyword evidence="2" id="KW-0472">Membrane</keyword>
<dbReference type="AlphaFoldDB" id="A0A316YZR3"/>
<keyword evidence="2" id="KW-0812">Transmembrane</keyword>
<evidence type="ECO:0000313" key="4">
    <source>
        <dbReference type="Proteomes" id="UP000245768"/>
    </source>
</evidence>
<evidence type="ECO:0000256" key="1">
    <source>
        <dbReference type="SAM" id="MobiDB-lite"/>
    </source>
</evidence>
<keyword evidence="4" id="KW-1185">Reference proteome</keyword>
<protein>
    <submittedName>
        <fullName evidence="3">Uncharacterized protein</fullName>
    </submittedName>
</protein>
<feature type="region of interest" description="Disordered" evidence="1">
    <location>
        <begin position="37"/>
        <end position="60"/>
    </location>
</feature>
<accession>A0A316YZR3</accession>
<name>A0A316YZR3_9BASI</name>
<feature type="transmembrane region" description="Helical" evidence="2">
    <location>
        <begin position="6"/>
        <end position="30"/>
    </location>
</feature>